<evidence type="ECO:0000256" key="1">
    <source>
        <dbReference type="SAM" id="MobiDB-lite"/>
    </source>
</evidence>
<dbReference type="EMBL" id="QXFZ01009624">
    <property type="protein sequence ID" value="KAE9054525.1"/>
    <property type="molecule type" value="Genomic_DNA"/>
</dbReference>
<gene>
    <name evidence="2" type="ORF">PF007_g32605</name>
</gene>
<evidence type="ECO:0000313" key="2">
    <source>
        <dbReference type="EMBL" id="KAE9054525.1"/>
    </source>
</evidence>
<feature type="compositionally biased region" description="Basic residues" evidence="1">
    <location>
        <begin position="73"/>
        <end position="86"/>
    </location>
</feature>
<sequence length="86" mass="10270">SHLPALRQLPSEAHKETNDMLKERVRREKQPRGPLQCQYPGRCSNERAINPNGGRHWLCKSHRDHQNALQRDRYKKKLSRPRTNHR</sequence>
<proteinExistence type="predicted"/>
<feature type="non-terminal residue" evidence="2">
    <location>
        <position position="1"/>
    </location>
</feature>
<organism evidence="2 3">
    <name type="scientific">Phytophthora fragariae</name>
    <dbReference type="NCBI Taxonomy" id="53985"/>
    <lineage>
        <taxon>Eukaryota</taxon>
        <taxon>Sar</taxon>
        <taxon>Stramenopiles</taxon>
        <taxon>Oomycota</taxon>
        <taxon>Peronosporomycetes</taxon>
        <taxon>Peronosporales</taxon>
        <taxon>Peronosporaceae</taxon>
        <taxon>Phytophthora</taxon>
    </lineage>
</organism>
<dbReference type="AlphaFoldDB" id="A0A6A3PML2"/>
<feature type="region of interest" description="Disordered" evidence="1">
    <location>
        <begin position="51"/>
        <end position="86"/>
    </location>
</feature>
<comment type="caution">
    <text evidence="2">The sequence shown here is derived from an EMBL/GenBank/DDBJ whole genome shotgun (WGS) entry which is preliminary data.</text>
</comment>
<name>A0A6A3PML2_9STRA</name>
<dbReference type="Proteomes" id="UP000441208">
    <property type="component" value="Unassembled WGS sequence"/>
</dbReference>
<accession>A0A6A3PML2</accession>
<feature type="region of interest" description="Disordered" evidence="1">
    <location>
        <begin position="1"/>
        <end position="39"/>
    </location>
</feature>
<evidence type="ECO:0000313" key="3">
    <source>
        <dbReference type="Proteomes" id="UP000441208"/>
    </source>
</evidence>
<feature type="compositionally biased region" description="Basic and acidic residues" evidence="1">
    <location>
        <begin position="12"/>
        <end position="31"/>
    </location>
</feature>
<reference evidence="2 3" key="1">
    <citation type="submission" date="2018-08" db="EMBL/GenBank/DDBJ databases">
        <title>Genomic investigation of the strawberry pathogen Phytophthora fragariae indicates pathogenicity is determined by transcriptional variation in three key races.</title>
        <authorList>
            <person name="Adams T.M."/>
            <person name="Armitage A.D."/>
            <person name="Sobczyk M.K."/>
            <person name="Bates H.J."/>
            <person name="Dunwell J.M."/>
            <person name="Nellist C.F."/>
            <person name="Harrison R.J."/>
        </authorList>
    </citation>
    <scope>NUCLEOTIDE SEQUENCE [LARGE SCALE GENOMIC DNA]</scope>
    <source>
        <strain evidence="2 3">NOV-71</strain>
    </source>
</reference>
<protein>
    <submittedName>
        <fullName evidence="2">Uncharacterized protein</fullName>
    </submittedName>
</protein>